<dbReference type="RefSeq" id="WP_013479938.1">
    <property type="nucleotide sequence ID" value="NC_014817.1"/>
</dbReference>
<comment type="similarity">
    <text evidence="1">Belongs to the HIBADH-related family.</text>
</comment>
<feature type="domain" description="6-phosphogluconate dehydrogenase NADP-binding" evidence="5">
    <location>
        <begin position="4"/>
        <end position="162"/>
    </location>
</feature>
<dbReference type="Proteomes" id="UP000001492">
    <property type="component" value="Chromosome 2"/>
</dbReference>
<dbReference type="Pfam" id="PF03446">
    <property type="entry name" value="NAD_binding_2"/>
    <property type="match status" value="1"/>
</dbReference>
<dbReference type="Gene3D" id="1.10.1040.10">
    <property type="entry name" value="N-(1-d-carboxylethyl)-l-norvaline Dehydrogenase, domain 2"/>
    <property type="match status" value="1"/>
</dbReference>
<dbReference type="PROSITE" id="PS00895">
    <property type="entry name" value="3_HYDROXYISOBUT_DH"/>
    <property type="match status" value="1"/>
</dbReference>
<keyword evidence="8" id="KW-1185">Reference proteome</keyword>
<dbReference type="Pfam" id="PF14833">
    <property type="entry name" value="NAD_binding_11"/>
    <property type="match status" value="1"/>
</dbReference>
<evidence type="ECO:0000259" key="6">
    <source>
        <dbReference type="Pfam" id="PF14833"/>
    </source>
</evidence>
<dbReference type="PIRSF" id="PIRSF000103">
    <property type="entry name" value="HIBADH"/>
    <property type="match status" value="1"/>
</dbReference>
<dbReference type="eggNOG" id="COG2084">
    <property type="taxonomic scope" value="Bacteria"/>
</dbReference>
<dbReference type="InterPro" id="IPR036291">
    <property type="entry name" value="NAD(P)-bd_dom_sf"/>
</dbReference>
<dbReference type="PANTHER" id="PTHR43060:SF15">
    <property type="entry name" value="3-HYDROXYISOBUTYRATE DEHYDROGENASE-LIKE 1, MITOCHONDRIAL-RELATED"/>
    <property type="match status" value="1"/>
</dbReference>
<dbReference type="AlphaFoldDB" id="E8RUR4"/>
<dbReference type="GO" id="GO:0051287">
    <property type="term" value="F:NAD binding"/>
    <property type="evidence" value="ECO:0007669"/>
    <property type="project" value="InterPro"/>
</dbReference>
<dbReference type="PANTHER" id="PTHR43060">
    <property type="entry name" value="3-HYDROXYISOBUTYRATE DEHYDROGENASE-LIKE 1, MITOCHONDRIAL-RELATED"/>
    <property type="match status" value="1"/>
</dbReference>
<feature type="domain" description="3-hydroxyisobutyrate dehydrogenase-like NAD-binding" evidence="6">
    <location>
        <begin position="165"/>
        <end position="283"/>
    </location>
</feature>
<dbReference type="STRING" id="573065.Astex_2463"/>
<gene>
    <name evidence="7" type="ordered locus">Astex_2463</name>
</gene>
<keyword evidence="3" id="KW-0520">NAD</keyword>
<evidence type="ECO:0000313" key="7">
    <source>
        <dbReference type="EMBL" id="ADU14114.1"/>
    </source>
</evidence>
<dbReference type="GO" id="GO:0050661">
    <property type="term" value="F:NADP binding"/>
    <property type="evidence" value="ECO:0007669"/>
    <property type="project" value="InterPro"/>
</dbReference>
<accession>E8RUR4</accession>
<dbReference type="KEGG" id="aex:Astex_2463"/>
<dbReference type="EC" id="1.1.1.31" evidence="7"/>
<keyword evidence="2 7" id="KW-0560">Oxidoreductase</keyword>
<dbReference type="InterPro" id="IPR015815">
    <property type="entry name" value="HIBADH-related"/>
</dbReference>
<evidence type="ECO:0000256" key="3">
    <source>
        <dbReference type="ARBA" id="ARBA00023027"/>
    </source>
</evidence>
<dbReference type="InterPro" id="IPR006115">
    <property type="entry name" value="6PGDH_NADP-bd"/>
</dbReference>
<protein>
    <submittedName>
        <fullName evidence="7">3-hydroxyisobutyrate dehydrogenase</fullName>
        <ecNumber evidence="7">1.1.1.31</ecNumber>
    </submittedName>
</protein>
<dbReference type="InterPro" id="IPR002204">
    <property type="entry name" value="3-OH-isobutyrate_DH-rel_CS"/>
</dbReference>
<dbReference type="EMBL" id="CP002396">
    <property type="protein sequence ID" value="ADU14114.1"/>
    <property type="molecule type" value="Genomic_DNA"/>
</dbReference>
<proteinExistence type="inferred from homology"/>
<evidence type="ECO:0000313" key="8">
    <source>
        <dbReference type="Proteomes" id="UP000001492"/>
    </source>
</evidence>
<evidence type="ECO:0000256" key="4">
    <source>
        <dbReference type="PIRSR" id="PIRSR000103-1"/>
    </source>
</evidence>
<dbReference type="SUPFAM" id="SSF51735">
    <property type="entry name" value="NAD(P)-binding Rossmann-fold domains"/>
    <property type="match status" value="1"/>
</dbReference>
<dbReference type="InterPro" id="IPR029154">
    <property type="entry name" value="HIBADH-like_NADP-bd"/>
</dbReference>
<evidence type="ECO:0000256" key="2">
    <source>
        <dbReference type="ARBA" id="ARBA00023002"/>
    </source>
</evidence>
<name>E8RUR4_ASTEC</name>
<evidence type="ECO:0000259" key="5">
    <source>
        <dbReference type="Pfam" id="PF03446"/>
    </source>
</evidence>
<dbReference type="GO" id="GO:0008442">
    <property type="term" value="F:3-hydroxyisobutyrate dehydrogenase activity"/>
    <property type="evidence" value="ECO:0007669"/>
    <property type="project" value="UniProtKB-EC"/>
</dbReference>
<organism evidence="7 8">
    <name type="scientific">Asticcacaulis excentricus (strain ATCC 15261 / DSM 4724 / KCTC 12464 / NCIMB 9791 / VKM B-1370 / CB 48)</name>
    <dbReference type="NCBI Taxonomy" id="573065"/>
    <lineage>
        <taxon>Bacteria</taxon>
        <taxon>Pseudomonadati</taxon>
        <taxon>Pseudomonadota</taxon>
        <taxon>Alphaproteobacteria</taxon>
        <taxon>Caulobacterales</taxon>
        <taxon>Caulobacteraceae</taxon>
        <taxon>Asticcacaulis</taxon>
    </lineage>
</organism>
<feature type="active site" evidence="4">
    <location>
        <position position="171"/>
    </location>
</feature>
<reference evidence="8" key="1">
    <citation type="submission" date="2010-12" db="EMBL/GenBank/DDBJ databases">
        <title>Complete sequence of chromosome 2 of Asticcacaulis excentricus CB 48.</title>
        <authorList>
            <consortium name="US DOE Joint Genome Institute"/>
            <person name="Lucas S."/>
            <person name="Copeland A."/>
            <person name="Lapidus A."/>
            <person name="Cheng J.-F."/>
            <person name="Bruce D."/>
            <person name="Goodwin L."/>
            <person name="Pitluck S."/>
            <person name="Teshima H."/>
            <person name="Davenport K."/>
            <person name="Detter J.C."/>
            <person name="Han C."/>
            <person name="Tapia R."/>
            <person name="Land M."/>
            <person name="Hauser L."/>
            <person name="Jeffries C."/>
            <person name="Kyrpides N."/>
            <person name="Ivanova N."/>
            <person name="Ovchinnikova G."/>
            <person name="Brun Y.V."/>
            <person name="Woyke T."/>
        </authorList>
    </citation>
    <scope>NUCLEOTIDE SEQUENCE [LARGE SCALE GENOMIC DNA]</scope>
    <source>
        <strain evidence="8">ATCC 15261 / DSM 4724 / KCTC 12464 / NCIMB 9791 / VKM B-1370 / CB 48</strain>
    </source>
</reference>
<sequence length="291" mass="30630">MTFSIAFLGLGIMGAAMAQRLIDAGYALRVYNRNRSRSSTFKRHARIADSPREAADGAQIVISMVTDDDASRAVWMGPAGALVHLRPGTICLETSTLSPDWIREWAKAVTAAGGIPVDAPVTGTKSHAEAGQLVFVLGGDPDAIDALRPALTAMSRKIVHLGPTGSGSVFKLINNFMGGVQLATLAEAFAMIDRAGLDTELAIETLLDGSPGSPMVKMVSARVMADDYRPNFQVALQAKDMVYALQTAESLNVNLPTVKAALTTIQSVVGEGHGAEDIATVVRTARAQVAN</sequence>
<dbReference type="SUPFAM" id="SSF48179">
    <property type="entry name" value="6-phosphogluconate dehydrogenase C-terminal domain-like"/>
    <property type="match status" value="1"/>
</dbReference>
<dbReference type="InterPro" id="IPR013328">
    <property type="entry name" value="6PGD_dom2"/>
</dbReference>
<dbReference type="HOGENOM" id="CLU_035117_0_3_5"/>
<evidence type="ECO:0000256" key="1">
    <source>
        <dbReference type="ARBA" id="ARBA00009080"/>
    </source>
</evidence>
<dbReference type="InterPro" id="IPR008927">
    <property type="entry name" value="6-PGluconate_DH-like_C_sf"/>
</dbReference>
<dbReference type="Gene3D" id="3.40.50.720">
    <property type="entry name" value="NAD(P)-binding Rossmann-like Domain"/>
    <property type="match status" value="1"/>
</dbReference>
<dbReference type="GO" id="GO:0016054">
    <property type="term" value="P:organic acid catabolic process"/>
    <property type="evidence" value="ECO:0007669"/>
    <property type="project" value="UniProtKB-ARBA"/>
</dbReference>